<feature type="domain" description="Cyclic nucleotide-binding" evidence="5">
    <location>
        <begin position="38"/>
        <end position="86"/>
    </location>
</feature>
<dbReference type="Proteomes" id="UP000520198">
    <property type="component" value="Unassembled WGS sequence"/>
</dbReference>
<evidence type="ECO:0000256" key="2">
    <source>
        <dbReference type="ARBA" id="ARBA00023125"/>
    </source>
</evidence>
<evidence type="ECO:0000256" key="1">
    <source>
        <dbReference type="ARBA" id="ARBA00023015"/>
    </source>
</evidence>
<keyword evidence="3" id="KW-0804">Transcription</keyword>
<reference evidence="7 8" key="1">
    <citation type="submission" date="2020-06" db="EMBL/GenBank/DDBJ databases">
        <authorList>
            <person name="Grouzdev D.S."/>
        </authorList>
    </citation>
    <scope>NUCLEOTIDE SEQUENCE [LARGE SCALE GENOMIC DNA]</scope>
    <source>
        <strain evidence="7 8">HO-A22</strain>
    </source>
</reference>
<dbReference type="SMART" id="SM00419">
    <property type="entry name" value="HTH_CRP"/>
    <property type="match status" value="1"/>
</dbReference>
<dbReference type="InterPro" id="IPR000595">
    <property type="entry name" value="cNMP-bd_dom"/>
</dbReference>
<organism evidence="7 8">
    <name type="scientific">Ensifer oleiphilus</name>
    <dbReference type="NCBI Taxonomy" id="2742698"/>
    <lineage>
        <taxon>Bacteria</taxon>
        <taxon>Pseudomonadati</taxon>
        <taxon>Pseudomonadota</taxon>
        <taxon>Alphaproteobacteria</taxon>
        <taxon>Hyphomicrobiales</taxon>
        <taxon>Rhizobiaceae</taxon>
        <taxon>Sinorhizobium/Ensifer group</taxon>
        <taxon>Ensifer</taxon>
    </lineage>
</organism>
<dbReference type="Pfam" id="PF13545">
    <property type="entry name" value="HTH_Crp_2"/>
    <property type="match status" value="1"/>
</dbReference>
<gene>
    <name evidence="7" type="ORF">HT585_23985</name>
</gene>
<evidence type="ECO:0000313" key="7">
    <source>
        <dbReference type="EMBL" id="NVD41932.1"/>
    </source>
</evidence>
<evidence type="ECO:0000256" key="3">
    <source>
        <dbReference type="ARBA" id="ARBA00023163"/>
    </source>
</evidence>
<keyword evidence="4" id="KW-0535">Nitrogen fixation</keyword>
<evidence type="ECO:0000313" key="8">
    <source>
        <dbReference type="Proteomes" id="UP000520198"/>
    </source>
</evidence>
<feature type="domain" description="HTH crp-type" evidence="6">
    <location>
        <begin position="148"/>
        <end position="219"/>
    </location>
</feature>
<proteinExistence type="predicted"/>
<dbReference type="Gene3D" id="2.60.120.10">
    <property type="entry name" value="Jelly Rolls"/>
    <property type="match status" value="1"/>
</dbReference>
<dbReference type="PROSITE" id="PS51063">
    <property type="entry name" value="HTH_CRP_2"/>
    <property type="match status" value="1"/>
</dbReference>
<dbReference type="InterPro" id="IPR050397">
    <property type="entry name" value="Env_Response_Regulators"/>
</dbReference>
<dbReference type="FunFam" id="1.10.10.10:FF:000028">
    <property type="entry name" value="Fumarate/nitrate reduction transcriptional regulator Fnr"/>
    <property type="match status" value="1"/>
</dbReference>
<evidence type="ECO:0000259" key="5">
    <source>
        <dbReference type="PROSITE" id="PS50042"/>
    </source>
</evidence>
<keyword evidence="8" id="KW-1185">Reference proteome</keyword>
<accession>A0A7Y6QAB0</accession>
<dbReference type="GO" id="GO:0003700">
    <property type="term" value="F:DNA-binding transcription factor activity"/>
    <property type="evidence" value="ECO:0007669"/>
    <property type="project" value="TreeGrafter"/>
</dbReference>
<dbReference type="PRINTS" id="PR00034">
    <property type="entry name" value="HTHCRP"/>
</dbReference>
<dbReference type="GO" id="GO:0005829">
    <property type="term" value="C:cytosol"/>
    <property type="evidence" value="ECO:0007669"/>
    <property type="project" value="TreeGrafter"/>
</dbReference>
<keyword evidence="1" id="KW-0805">Transcription regulation</keyword>
<dbReference type="SMART" id="SM00100">
    <property type="entry name" value="cNMP"/>
    <property type="match status" value="1"/>
</dbReference>
<dbReference type="Pfam" id="PF00027">
    <property type="entry name" value="cNMP_binding"/>
    <property type="match status" value="1"/>
</dbReference>
<dbReference type="RefSeq" id="WP_176355304.1">
    <property type="nucleotide sequence ID" value="NZ_JABWDU010000007.1"/>
</dbReference>
<name>A0A7Y6QAB0_9HYPH</name>
<evidence type="ECO:0000259" key="6">
    <source>
        <dbReference type="PROSITE" id="PS51063"/>
    </source>
</evidence>
<dbReference type="PANTHER" id="PTHR24567">
    <property type="entry name" value="CRP FAMILY TRANSCRIPTIONAL REGULATORY PROTEIN"/>
    <property type="match status" value="1"/>
</dbReference>
<dbReference type="PANTHER" id="PTHR24567:SF75">
    <property type="entry name" value="FUMARATE AND NITRATE REDUCTION REGULATORY PROTEIN"/>
    <property type="match status" value="1"/>
</dbReference>
<dbReference type="SUPFAM" id="SSF46785">
    <property type="entry name" value="Winged helix' DNA-binding domain"/>
    <property type="match status" value="1"/>
</dbReference>
<dbReference type="AlphaFoldDB" id="A0A7Y6QAB0"/>
<dbReference type="InterPro" id="IPR012318">
    <property type="entry name" value="HTH_CRP"/>
</dbReference>
<dbReference type="InterPro" id="IPR036388">
    <property type="entry name" value="WH-like_DNA-bd_sf"/>
</dbReference>
<dbReference type="InterPro" id="IPR018490">
    <property type="entry name" value="cNMP-bd_dom_sf"/>
</dbReference>
<dbReference type="Gene3D" id="1.10.10.10">
    <property type="entry name" value="Winged helix-like DNA-binding domain superfamily/Winged helix DNA-binding domain"/>
    <property type="match status" value="1"/>
</dbReference>
<dbReference type="CDD" id="cd00038">
    <property type="entry name" value="CAP_ED"/>
    <property type="match status" value="1"/>
</dbReference>
<dbReference type="PROSITE" id="PS50042">
    <property type="entry name" value="CNMP_BINDING_3"/>
    <property type="match status" value="1"/>
</dbReference>
<dbReference type="InterPro" id="IPR014710">
    <property type="entry name" value="RmlC-like_jellyroll"/>
</dbReference>
<sequence>MNMPRRLVQPTNQTSIEDAPFSTTGLSSLFRHQPLERFAAGTIVFWEGDKATKVFEVVCGMVRAIRLLSDGRRIIVGFLRPGDLVGVSFKDQYVYTVEAVTKVELRRFSRHLFELEIARQPAMRELLFSKLCDEMTAAQDQAVLLSRRSADEKLASFLLRMATRRIGQHMVVDLPMTRQDIADYLGMTIETVSRTTTKFAGSGILAMTDRHIITILSMDELRSIAEGEECNHWIAPCLAKMRQQTSDARQLIG</sequence>
<protein>
    <submittedName>
        <fullName evidence="7">Helix-turn-helix domain-containing protein</fullName>
    </submittedName>
</protein>
<dbReference type="InterPro" id="IPR036390">
    <property type="entry name" value="WH_DNA-bd_sf"/>
</dbReference>
<dbReference type="CDD" id="cd00092">
    <property type="entry name" value="HTH_CRP"/>
    <property type="match status" value="1"/>
</dbReference>
<dbReference type="SUPFAM" id="SSF51206">
    <property type="entry name" value="cAMP-binding domain-like"/>
    <property type="match status" value="1"/>
</dbReference>
<comment type="caution">
    <text evidence="7">The sequence shown here is derived from an EMBL/GenBank/DDBJ whole genome shotgun (WGS) entry which is preliminary data.</text>
</comment>
<dbReference type="EMBL" id="JABWDU010000007">
    <property type="protein sequence ID" value="NVD41932.1"/>
    <property type="molecule type" value="Genomic_DNA"/>
</dbReference>
<dbReference type="GO" id="GO:0003677">
    <property type="term" value="F:DNA binding"/>
    <property type="evidence" value="ECO:0007669"/>
    <property type="project" value="UniProtKB-KW"/>
</dbReference>
<keyword evidence="2" id="KW-0238">DNA-binding</keyword>
<evidence type="ECO:0000256" key="4">
    <source>
        <dbReference type="ARBA" id="ARBA00023231"/>
    </source>
</evidence>